<proteinExistence type="predicted"/>
<accession>A0ABX8GDZ0</accession>
<dbReference type="EMBL" id="CP075897">
    <property type="protein sequence ID" value="QWB31377.1"/>
    <property type="molecule type" value="Genomic_DNA"/>
</dbReference>
<keyword evidence="1" id="KW-0175">Coiled coil</keyword>
<reference evidence="2 3" key="1">
    <citation type="submission" date="2021-05" db="EMBL/GenBank/DDBJ databases">
        <title>Biocontrol using Exiguobacterium acetylicum SI17 against litchi downy blight caused by Peronophythora litchii.</title>
        <authorList>
            <person name="Zheng L."/>
        </authorList>
    </citation>
    <scope>NUCLEOTIDE SEQUENCE [LARGE SCALE GENOMIC DNA]</scope>
    <source>
        <strain evidence="2 3">SI17</strain>
    </source>
</reference>
<evidence type="ECO:0000313" key="2">
    <source>
        <dbReference type="EMBL" id="QWB31377.1"/>
    </source>
</evidence>
<gene>
    <name evidence="2" type="ORF">KKI46_06945</name>
</gene>
<evidence type="ECO:0008006" key="4">
    <source>
        <dbReference type="Google" id="ProtNLM"/>
    </source>
</evidence>
<evidence type="ECO:0000313" key="3">
    <source>
        <dbReference type="Proteomes" id="UP000679498"/>
    </source>
</evidence>
<dbReference type="GeneID" id="88811407"/>
<sequence length="304" mass="33098">MKKWIAAGLVSSLAFGVMQTSIVEASSTSKEVAKLKKEKATLQKQLADEKKKTKKSENAYKTLQGQHTSLSKSYKSLDTKYKNLQIENEGNKKKIKELSTGYRLLASSKSLVTDGAVVTGKYKNTESLLMLGKTPYVPLQLLADLSGLPLIETSTAYEVGTPLSGTSLSSIHIASSSFESIEKNQSILANGKLNNQNVILSGFFNDEYATFSLDRKYKKLSGQLSLLTEQALTKSSSDLNYASPEDEMTLVFSDNNGKELGRYDVVYGADEIDFDIDVTGVANLRVTAEGNSTVTTLISPVLTK</sequence>
<keyword evidence="3" id="KW-1185">Reference proteome</keyword>
<dbReference type="RefSeq" id="WP_069940472.1">
    <property type="nucleotide sequence ID" value="NZ_CP075897.1"/>
</dbReference>
<protein>
    <recommendedName>
        <fullName evidence="4">Glycosyl hydrolase family 98 putative carbohydrate-binding module domain-containing protein</fullName>
    </recommendedName>
</protein>
<dbReference type="Proteomes" id="UP000679498">
    <property type="component" value="Chromosome"/>
</dbReference>
<evidence type="ECO:0000256" key="1">
    <source>
        <dbReference type="SAM" id="Coils"/>
    </source>
</evidence>
<feature type="coiled-coil region" evidence="1">
    <location>
        <begin position="25"/>
        <end position="59"/>
    </location>
</feature>
<name>A0ABX8GDZ0_EXIAC</name>
<organism evidence="2 3">
    <name type="scientific">Exiguobacterium acetylicum</name>
    <name type="common">Brevibacterium acetylicum</name>
    <dbReference type="NCBI Taxonomy" id="41170"/>
    <lineage>
        <taxon>Bacteria</taxon>
        <taxon>Bacillati</taxon>
        <taxon>Bacillota</taxon>
        <taxon>Bacilli</taxon>
        <taxon>Bacillales</taxon>
        <taxon>Bacillales Family XII. Incertae Sedis</taxon>
        <taxon>Exiguobacterium</taxon>
    </lineage>
</organism>